<proteinExistence type="inferred from homology"/>
<reference evidence="10 11" key="1">
    <citation type="submission" date="2017-10" db="EMBL/GenBank/DDBJ databases">
        <title>The draft genome sequence of Williamsia sp. BULT 1.1 isolated from the semi-arid grassland soils from South Africa.</title>
        <authorList>
            <person name="Kabwe M.H."/>
            <person name="Govender N."/>
            <person name="Mutseka Lunga P."/>
            <person name="Vikram S."/>
            <person name="Makhalanyane T.P."/>
        </authorList>
    </citation>
    <scope>NUCLEOTIDE SEQUENCE [LARGE SCALE GENOMIC DNA]</scope>
    <source>
        <strain evidence="10 11">BULT 1.1</strain>
    </source>
</reference>
<name>A0A2G3PP00_WILMA</name>
<keyword evidence="5 8" id="KW-0560">Oxidoreductase</keyword>
<organism evidence="10 11">
    <name type="scientific">Williamsia marianensis</name>
    <dbReference type="NCBI Taxonomy" id="85044"/>
    <lineage>
        <taxon>Bacteria</taxon>
        <taxon>Bacillati</taxon>
        <taxon>Actinomycetota</taxon>
        <taxon>Actinomycetes</taxon>
        <taxon>Mycobacteriales</taxon>
        <taxon>Nocardiaceae</taxon>
        <taxon>Williamsia</taxon>
    </lineage>
</organism>
<dbReference type="RefSeq" id="WP_099382265.1">
    <property type="nucleotide sequence ID" value="NZ_PEBD01000005.1"/>
</dbReference>
<dbReference type="PANTHER" id="PTHR46696:SF1">
    <property type="entry name" value="CYTOCHROME P450 YJIB-RELATED"/>
    <property type="match status" value="1"/>
</dbReference>
<dbReference type="GO" id="GO:0016705">
    <property type="term" value="F:oxidoreductase activity, acting on paired donors, with incorporation or reduction of molecular oxygen"/>
    <property type="evidence" value="ECO:0007669"/>
    <property type="project" value="InterPro"/>
</dbReference>
<dbReference type="CDD" id="cd20625">
    <property type="entry name" value="CYP164-like"/>
    <property type="match status" value="1"/>
</dbReference>
<comment type="caution">
    <text evidence="10">The sequence shown here is derived from an EMBL/GenBank/DDBJ whole genome shotgun (WGS) entry which is preliminary data.</text>
</comment>
<keyword evidence="4 8" id="KW-0479">Metal-binding</keyword>
<keyword evidence="7 8" id="KW-0503">Monooxygenase</keyword>
<dbReference type="FunFam" id="1.10.630.10:FF:000018">
    <property type="entry name" value="Cytochrome P450 monooxygenase"/>
    <property type="match status" value="1"/>
</dbReference>
<evidence type="ECO:0000313" key="11">
    <source>
        <dbReference type="Proteomes" id="UP000225108"/>
    </source>
</evidence>
<evidence type="ECO:0000256" key="6">
    <source>
        <dbReference type="ARBA" id="ARBA00023004"/>
    </source>
</evidence>
<comment type="similarity">
    <text evidence="2 8">Belongs to the cytochrome P450 family.</text>
</comment>
<evidence type="ECO:0000256" key="9">
    <source>
        <dbReference type="SAM" id="MobiDB-lite"/>
    </source>
</evidence>
<dbReference type="EMBL" id="PEBD01000005">
    <property type="protein sequence ID" value="PHV67579.1"/>
    <property type="molecule type" value="Genomic_DNA"/>
</dbReference>
<dbReference type="PROSITE" id="PS00086">
    <property type="entry name" value="CYTOCHROME_P450"/>
    <property type="match status" value="1"/>
</dbReference>
<evidence type="ECO:0000256" key="2">
    <source>
        <dbReference type="ARBA" id="ARBA00010617"/>
    </source>
</evidence>
<evidence type="ECO:0000256" key="8">
    <source>
        <dbReference type="RuleBase" id="RU000461"/>
    </source>
</evidence>
<gene>
    <name evidence="10" type="ORF">CSW57_07825</name>
</gene>
<dbReference type="GO" id="GO:0020037">
    <property type="term" value="F:heme binding"/>
    <property type="evidence" value="ECO:0007669"/>
    <property type="project" value="InterPro"/>
</dbReference>
<protein>
    <submittedName>
        <fullName evidence="10">Cytochrome</fullName>
    </submittedName>
</protein>
<evidence type="ECO:0000256" key="3">
    <source>
        <dbReference type="ARBA" id="ARBA00022617"/>
    </source>
</evidence>
<evidence type="ECO:0000256" key="7">
    <source>
        <dbReference type="ARBA" id="ARBA00023033"/>
    </source>
</evidence>
<evidence type="ECO:0000313" key="10">
    <source>
        <dbReference type="EMBL" id="PHV67579.1"/>
    </source>
</evidence>
<keyword evidence="3 8" id="KW-0349">Heme</keyword>
<comment type="cofactor">
    <cofactor evidence="1">
        <name>heme</name>
        <dbReference type="ChEBI" id="CHEBI:30413"/>
    </cofactor>
</comment>
<dbReference type="Proteomes" id="UP000225108">
    <property type="component" value="Unassembled WGS sequence"/>
</dbReference>
<dbReference type="InterPro" id="IPR001128">
    <property type="entry name" value="Cyt_P450"/>
</dbReference>
<dbReference type="GO" id="GO:0005506">
    <property type="term" value="F:iron ion binding"/>
    <property type="evidence" value="ECO:0007669"/>
    <property type="project" value="InterPro"/>
</dbReference>
<sequence>MTGTTSSVAGGGPTSVTPPGAVRAVPRFNPFSAAFRDDPYRQYRTLQQQAAPHRTLGMWVLTRHADVESVLMDRTFSSAVIPQLVNRQADRLSQSNLARIERLGEKSLVFTDNPDHARLRGLINQAFSSKAVASLRPRIVDVAQKLFEQTRHDGMDIIGDYAAPLPVTVMCDWMDVPESIRAQVGPWTRDIRFLLEPGLMSVAVFSRVCDVVEEFTTAFDDLVAHRKAHPGTDLISNLLAAKTSGGDAFASEEIVVLCIMCFVAGNETTKSLIGNAVLALLQHPEQRNLLTSDRSLATAAVAETLRFQSPLQMTKRVATRGVEISGSAVEAGDQILLCIGAANRDPAVFEKPDEFDLSRTGQRHLAFGHGMHGCLGGLLARLQAEVAIGVLFGDSGRRLELVTEHVDWQTDSLIVRGLSQLPVRLIDEAA</sequence>
<evidence type="ECO:0000256" key="5">
    <source>
        <dbReference type="ARBA" id="ARBA00023002"/>
    </source>
</evidence>
<dbReference type="Gene3D" id="1.10.630.10">
    <property type="entry name" value="Cytochrome P450"/>
    <property type="match status" value="1"/>
</dbReference>
<dbReference type="PRINTS" id="PR00385">
    <property type="entry name" value="P450"/>
</dbReference>
<dbReference type="InterPro" id="IPR036396">
    <property type="entry name" value="Cyt_P450_sf"/>
</dbReference>
<evidence type="ECO:0000256" key="1">
    <source>
        <dbReference type="ARBA" id="ARBA00001971"/>
    </source>
</evidence>
<dbReference type="InterPro" id="IPR002397">
    <property type="entry name" value="Cyt_P450_B"/>
</dbReference>
<evidence type="ECO:0000256" key="4">
    <source>
        <dbReference type="ARBA" id="ARBA00022723"/>
    </source>
</evidence>
<dbReference type="AlphaFoldDB" id="A0A2G3PP00"/>
<dbReference type="SUPFAM" id="SSF48264">
    <property type="entry name" value="Cytochrome P450"/>
    <property type="match status" value="1"/>
</dbReference>
<keyword evidence="6 8" id="KW-0408">Iron</keyword>
<dbReference type="PRINTS" id="PR00359">
    <property type="entry name" value="BP450"/>
</dbReference>
<dbReference type="GO" id="GO:0004497">
    <property type="term" value="F:monooxygenase activity"/>
    <property type="evidence" value="ECO:0007669"/>
    <property type="project" value="UniProtKB-KW"/>
</dbReference>
<dbReference type="InterPro" id="IPR017972">
    <property type="entry name" value="Cyt_P450_CS"/>
</dbReference>
<dbReference type="PANTHER" id="PTHR46696">
    <property type="entry name" value="P450, PUTATIVE (EUROFUNG)-RELATED"/>
    <property type="match status" value="1"/>
</dbReference>
<accession>A0A2G3PP00</accession>
<dbReference type="Pfam" id="PF00067">
    <property type="entry name" value="p450"/>
    <property type="match status" value="1"/>
</dbReference>
<feature type="region of interest" description="Disordered" evidence="9">
    <location>
        <begin position="1"/>
        <end position="23"/>
    </location>
</feature>